<accession>A0A1J4MN81</accession>
<sequence>MQLDEDFSYIGTEDKSHFYMNTQGSNNMTNCTISTINTTSQFTYTNSELLSPYNDFGNTKMRSYVATGSKDDPTGKNYVCTNEIVDSSLFNYCNTTSNHQYIHTEYSNTILSENVPTEISSFNIRVPQEETLVPFDYGKTDSKHTLYISEKVIGTSSSNECELLSICTKENDIPKIYTHVDPFGMKCRYITDFYIYNSKKSRMIPLDIIPDYYIQKELEFGGLKSKGDVEMLKSKDRTKYEIETCLDEAQLNSEFLLIGNLIPSELVHNIDSEKEKILRENYRKLIRYRQSGGRYVPKKVEHGNCINKKLLKNSNLFQISTSICSWSIDYGQKPYDIPYIWLYSKAPTSKGSNRIVFDACYRLDRPATRYNKTFSSGKIKFDILTRFIKTVIFQNFHKGGIKTFVDQITGKSPCYISSIIKHVDLTDSTLNEQIADTPQSGKTSHRRLVKNIQKFKDSILLSSTPWGTPVIIDGCSEYFLLELLPCIELHLKQYSLAYNIPKLLDSQLYISLKNRIIKLISNCEPSLSEEYISSNISSLMNNTHIKEKLALLTDKIHSSISAKPKLKKYAYSKSKMLALNKLLYNGILFGDSITQSLHILVVADFFRTFGRKINIPFISSYISIIELIAYGGGGELPHPRNIINVLQKFFSEVLANLNTMIKEQFTEMKSSEKFDPVLKISRKLEGIDKICQLIPVSLFSLNIGKLCELLIEHCDSISSKSNGIYPFSILQINEETRNILNSCNSKCIPYEYWLINSFSNSLLDNQIHQQTYGFVDYTVDKCQCGCNKGVNTNYPLTLLSYIGCNEIWIDNITWPVMLRRIIYEMSHSLSEYVANSINKDFIGMNSNKCVWKLDQYKAKHFSTSIFEANEIFRYLDTQSDIPSGSRKLELMHWLVDIVGTGPVGKRLVESKDELISENSNYSKYLKSSTLLGQTDVLLGEDRCGNRYYVFEDFYPELVSSPLSSVIQQSSKSDIWIMVEIIDKSILSINSYNKTIPKDSKSYITNTIENYLCDPPNDILRTEHNSLSDISTIYHGNSNINCTTREKVNSFYILQGKEKIKLLLSLLDNEIPSERQLKIKFSYMVDNEANFFKTTVSEYIQQSLKRKEEICTLSSSSKSLSADIYFEFILAAMSLLREIFTVYLKCNIPLSFKCFFEYSESSNILDIITKIFCYLNDNILVTNSNTVLKTILEDILNLVKIICKEILAIIEHLNTIYIKEVNLFLYKWDVEVNCIQSLLNEVEVEISFREYLSILAIYFRMWIFIAIPTDIFILCFGSYEKITKTHRLGFTLNRDQFISSLGLLELNKMKNENIIAKNMYYPEEKYNCTILDFIPKVNQYLIYFRTGNLLVYLDWESSKEISESGIHVVPFLEILSQKSSFQMPNIKKVKVINILYNCGSTHAQEFVRQPSGNVNPVFQLNSKFCPHFLYLLCEVIPTDETCKDNSIHYYIKLLQNTQIFNKNLTNNVDPYKSTRASDRIKENAMSSSFRDAALIDTTLSLTESRNHFINKKLYLFAKTELLHQNNSKYAHLVIPITLCSNTIRKLSSIIPAVNYSSNINITPSSPFYAVKEEVVIQSIKHLLNKSGGKIKYYNHRFPAKTRLKSGTIRRLLLENLDLWECLLLESDDNKKPRESSLHCINLWDII</sequence>
<gene>
    <name evidence="1" type="ORF">cand_029670</name>
</gene>
<dbReference type="Proteomes" id="UP000186804">
    <property type="component" value="Unassembled WGS sequence"/>
</dbReference>
<name>A0A1J4MN81_9CRYT</name>
<dbReference type="EMBL" id="LRBS01000085">
    <property type="protein sequence ID" value="OII75722.1"/>
    <property type="molecule type" value="Genomic_DNA"/>
</dbReference>
<evidence type="ECO:0000313" key="2">
    <source>
        <dbReference type="Proteomes" id="UP000186804"/>
    </source>
</evidence>
<dbReference type="OrthoDB" id="340714at2759"/>
<dbReference type="GeneID" id="92367151"/>
<protein>
    <submittedName>
        <fullName evidence="1">Uncharacterized protein</fullName>
    </submittedName>
</protein>
<dbReference type="RefSeq" id="XP_067067568.1">
    <property type="nucleotide sequence ID" value="XM_067213194.1"/>
</dbReference>
<evidence type="ECO:0000313" key="1">
    <source>
        <dbReference type="EMBL" id="OII75722.1"/>
    </source>
</evidence>
<proteinExistence type="predicted"/>
<reference evidence="1 2" key="1">
    <citation type="submission" date="2016-10" db="EMBL/GenBank/DDBJ databases">
        <title>Reductive evolution of mitochondrial metabolism and differential evolution of invasion-related proteins in Cryptosporidium.</title>
        <authorList>
            <person name="Liu S."/>
            <person name="Roellig D.M."/>
            <person name="Guo Y."/>
            <person name="Li N."/>
            <person name="Frace M.A."/>
            <person name="Tang K."/>
            <person name="Zhang L."/>
            <person name="Feng Y."/>
            <person name="Xiao L."/>
        </authorList>
    </citation>
    <scope>NUCLEOTIDE SEQUENCE [LARGE SCALE GENOMIC DNA]</scope>
    <source>
        <strain evidence="1">30847</strain>
    </source>
</reference>
<organism evidence="1 2">
    <name type="scientific">Cryptosporidium andersoni</name>
    <dbReference type="NCBI Taxonomy" id="117008"/>
    <lineage>
        <taxon>Eukaryota</taxon>
        <taxon>Sar</taxon>
        <taxon>Alveolata</taxon>
        <taxon>Apicomplexa</taxon>
        <taxon>Conoidasida</taxon>
        <taxon>Coccidia</taxon>
        <taxon>Eucoccidiorida</taxon>
        <taxon>Eimeriorina</taxon>
        <taxon>Cryptosporidiidae</taxon>
        <taxon>Cryptosporidium</taxon>
    </lineage>
</organism>
<comment type="caution">
    <text evidence="1">The sequence shown here is derived from an EMBL/GenBank/DDBJ whole genome shotgun (WGS) entry which is preliminary data.</text>
</comment>
<dbReference type="VEuPathDB" id="CryptoDB:cand_029670"/>
<keyword evidence="2" id="KW-1185">Reference proteome</keyword>